<comment type="caution">
    <text evidence="2">The sequence shown here is derived from an EMBL/GenBank/DDBJ whole genome shotgun (WGS) entry which is preliminary data.</text>
</comment>
<evidence type="ECO:0008006" key="4">
    <source>
        <dbReference type="Google" id="ProtNLM"/>
    </source>
</evidence>
<accession>A0A1E5G2N2</accession>
<evidence type="ECO:0000313" key="2">
    <source>
        <dbReference type="EMBL" id="OEF97326.1"/>
    </source>
</evidence>
<dbReference type="Proteomes" id="UP000094296">
    <property type="component" value="Unassembled WGS sequence"/>
</dbReference>
<dbReference type="STRING" id="766136.BHF68_03685"/>
<keyword evidence="1" id="KW-0732">Signal</keyword>
<dbReference type="OrthoDB" id="1957331at2"/>
<gene>
    <name evidence="2" type="ORF">BHF68_03685</name>
</gene>
<sequence length="291" mass="32966">MKRCIIIFFASMLIFSTLAGCSSSQDSKTMAIYGDSIIAMEQANSYAFTMDIKQKMYLTSDEFSDVIEMQMNMEGRTIENPLSIEMALGMELGDALVPELSDLKNNKLLYYLVDDKLYMKNPLLGEVWLVEPIANLGNLGFELNPSYLVQSFNDGKELATVVEEDRYYVLTIDISEEEQIRSIFSDIIIDMVENIGANLADASEDIFQSLNINQLSLKLWVDKETNYQERIELDIKIEIDYDGHIMAVEQNIAAHYSQFGQFAAIEIPENVLSSAVSFDEFLMNSIPVTSY</sequence>
<evidence type="ECO:0000256" key="1">
    <source>
        <dbReference type="SAM" id="SignalP"/>
    </source>
</evidence>
<proteinExistence type="predicted"/>
<dbReference type="InterPro" id="IPR046720">
    <property type="entry name" value="DUF6612"/>
</dbReference>
<reference evidence="2 3" key="1">
    <citation type="submission" date="2016-09" db="EMBL/GenBank/DDBJ databases">
        <title>Draft genome sequence for the type strain of Desulfuribacillus alkaliarsenatis AHT28, an obligately anaerobic, sulfidogenic bacterium isolated from Russian soda lake sediments.</title>
        <authorList>
            <person name="Abin C.A."/>
            <person name="Hollibaugh J.T."/>
        </authorList>
    </citation>
    <scope>NUCLEOTIDE SEQUENCE [LARGE SCALE GENOMIC DNA]</scope>
    <source>
        <strain evidence="2 3">AHT28</strain>
    </source>
</reference>
<name>A0A1E5G2N2_9FIRM</name>
<protein>
    <recommendedName>
        <fullName evidence="4">GerMN domain-containing protein</fullName>
    </recommendedName>
</protein>
<dbReference type="RefSeq" id="WP_069642724.1">
    <property type="nucleotide sequence ID" value="NZ_MIJE01000011.1"/>
</dbReference>
<dbReference type="EMBL" id="MIJE01000011">
    <property type="protein sequence ID" value="OEF97326.1"/>
    <property type="molecule type" value="Genomic_DNA"/>
</dbReference>
<organism evidence="2 3">
    <name type="scientific">Desulfuribacillus alkaliarsenatis</name>
    <dbReference type="NCBI Taxonomy" id="766136"/>
    <lineage>
        <taxon>Bacteria</taxon>
        <taxon>Bacillati</taxon>
        <taxon>Bacillota</taxon>
        <taxon>Desulfuribacillia</taxon>
        <taxon>Desulfuribacillales</taxon>
        <taxon>Desulfuribacillaceae</taxon>
        <taxon>Desulfuribacillus</taxon>
    </lineage>
</organism>
<dbReference type="Gene3D" id="2.50.20.20">
    <property type="match status" value="1"/>
</dbReference>
<dbReference type="Pfam" id="PF20316">
    <property type="entry name" value="DUF6612"/>
    <property type="match status" value="1"/>
</dbReference>
<evidence type="ECO:0000313" key="3">
    <source>
        <dbReference type="Proteomes" id="UP000094296"/>
    </source>
</evidence>
<dbReference type="PROSITE" id="PS51257">
    <property type="entry name" value="PROKAR_LIPOPROTEIN"/>
    <property type="match status" value="1"/>
</dbReference>
<feature type="chain" id="PRO_5038610933" description="GerMN domain-containing protein" evidence="1">
    <location>
        <begin position="20"/>
        <end position="291"/>
    </location>
</feature>
<dbReference type="AlphaFoldDB" id="A0A1E5G2N2"/>
<keyword evidence="3" id="KW-1185">Reference proteome</keyword>
<feature type="signal peptide" evidence="1">
    <location>
        <begin position="1"/>
        <end position="19"/>
    </location>
</feature>